<comment type="caution">
    <text evidence="2">The sequence shown here is derived from an EMBL/GenBank/DDBJ whole genome shotgun (WGS) entry which is preliminary data.</text>
</comment>
<gene>
    <name evidence="2" type="ORF">OM076_04170</name>
</gene>
<dbReference type="EMBL" id="JAPDOD010000002">
    <property type="protein sequence ID" value="MDA0159450.1"/>
    <property type="molecule type" value="Genomic_DNA"/>
</dbReference>
<sequence>MESTSAGELVKVATAGPLLDAIVFDTPSAHKAVVALIDRSRGPVLRTVNVNTLSERTEAGPDDRALLQLIRRTPPPAHLSARGAAGVGRGQDAHSRGASHRPTGK</sequence>
<dbReference type="RefSeq" id="WP_270038165.1">
    <property type="nucleotide sequence ID" value="NZ_JAPDOD010000002.1"/>
</dbReference>
<name>A0A9X3RY96_9ACTN</name>
<protein>
    <submittedName>
        <fullName evidence="2">Uncharacterized protein</fullName>
    </submittedName>
</protein>
<dbReference type="AlphaFoldDB" id="A0A9X3RY96"/>
<feature type="region of interest" description="Disordered" evidence="1">
    <location>
        <begin position="74"/>
        <end position="105"/>
    </location>
</feature>
<accession>A0A9X3RY96</accession>
<keyword evidence="3" id="KW-1185">Reference proteome</keyword>
<proteinExistence type="predicted"/>
<dbReference type="Proteomes" id="UP001149140">
    <property type="component" value="Unassembled WGS sequence"/>
</dbReference>
<evidence type="ECO:0000313" key="3">
    <source>
        <dbReference type="Proteomes" id="UP001149140"/>
    </source>
</evidence>
<evidence type="ECO:0000256" key="1">
    <source>
        <dbReference type="SAM" id="MobiDB-lite"/>
    </source>
</evidence>
<evidence type="ECO:0000313" key="2">
    <source>
        <dbReference type="EMBL" id="MDA0159450.1"/>
    </source>
</evidence>
<organism evidence="2 3">
    <name type="scientific">Solirubrobacter ginsenosidimutans</name>
    <dbReference type="NCBI Taxonomy" id="490573"/>
    <lineage>
        <taxon>Bacteria</taxon>
        <taxon>Bacillati</taxon>
        <taxon>Actinomycetota</taxon>
        <taxon>Thermoleophilia</taxon>
        <taxon>Solirubrobacterales</taxon>
        <taxon>Solirubrobacteraceae</taxon>
        <taxon>Solirubrobacter</taxon>
    </lineage>
</organism>
<reference evidence="2" key="1">
    <citation type="submission" date="2022-10" db="EMBL/GenBank/DDBJ databases">
        <title>The WGS of Solirubrobacter ginsenosidimutans DSM 21036.</title>
        <authorList>
            <person name="Jiang Z."/>
        </authorList>
    </citation>
    <scope>NUCLEOTIDE SEQUENCE</scope>
    <source>
        <strain evidence="2">DSM 21036</strain>
    </source>
</reference>